<reference evidence="10" key="1">
    <citation type="submission" date="2022-04" db="EMBL/GenBank/DDBJ databases">
        <title>Carnegiea gigantea Genome sequencing and assembly v2.</title>
        <authorList>
            <person name="Copetti D."/>
            <person name="Sanderson M.J."/>
            <person name="Burquez A."/>
            <person name="Wojciechowski M.F."/>
        </authorList>
    </citation>
    <scope>NUCLEOTIDE SEQUENCE</scope>
    <source>
        <strain evidence="10">SGP5-SGP5p</strain>
        <tissue evidence="10">Aerial part</tissue>
    </source>
</reference>
<dbReference type="GO" id="GO:0004430">
    <property type="term" value="F:1-phosphatidylinositol 4-kinase activity"/>
    <property type="evidence" value="ECO:0007669"/>
    <property type="project" value="UniProtKB-EC"/>
</dbReference>
<dbReference type="InterPro" id="IPR011009">
    <property type="entry name" value="Kinase-like_dom_sf"/>
</dbReference>
<dbReference type="InterPro" id="IPR015433">
    <property type="entry name" value="PI3/4_kinase"/>
</dbReference>
<dbReference type="Gene3D" id="1.10.1070.11">
    <property type="entry name" value="Phosphatidylinositol 3-/4-kinase, catalytic domain"/>
    <property type="match status" value="1"/>
</dbReference>
<evidence type="ECO:0000259" key="9">
    <source>
        <dbReference type="PROSITE" id="PS51545"/>
    </source>
</evidence>
<dbReference type="PROSITE" id="PS00915">
    <property type="entry name" value="PI3_4_KINASE_1"/>
    <property type="match status" value="1"/>
</dbReference>
<dbReference type="PANTHER" id="PTHR10048">
    <property type="entry name" value="PHOSPHATIDYLINOSITOL KINASE"/>
    <property type="match status" value="1"/>
</dbReference>
<dbReference type="Proteomes" id="UP001153076">
    <property type="component" value="Unassembled WGS sequence"/>
</dbReference>
<dbReference type="Pfam" id="PF00613">
    <property type="entry name" value="PI3Ka"/>
    <property type="match status" value="1"/>
</dbReference>
<proteinExistence type="inferred from homology"/>
<evidence type="ECO:0000256" key="5">
    <source>
        <dbReference type="ARBA" id="ARBA00022777"/>
    </source>
</evidence>
<feature type="domain" description="PIK helical" evidence="9">
    <location>
        <begin position="1450"/>
        <end position="1625"/>
    </location>
</feature>
<accession>A0A9Q1KWI6</accession>
<dbReference type="SMART" id="SM00145">
    <property type="entry name" value="PI3Ka"/>
    <property type="match status" value="1"/>
</dbReference>
<dbReference type="InterPro" id="IPR016024">
    <property type="entry name" value="ARM-type_fold"/>
</dbReference>
<dbReference type="EC" id="2.7.1.67" evidence="3"/>
<dbReference type="InterPro" id="IPR045495">
    <property type="entry name" value="PI4K_N"/>
</dbReference>
<dbReference type="InterPro" id="IPR018936">
    <property type="entry name" value="PI3/4_kinase_CS"/>
</dbReference>
<dbReference type="PROSITE" id="PS51545">
    <property type="entry name" value="PIK_HELICAL"/>
    <property type="match status" value="1"/>
</dbReference>
<dbReference type="InterPro" id="IPR001263">
    <property type="entry name" value="PI3K_accessory_dom"/>
</dbReference>
<dbReference type="InterPro" id="IPR000403">
    <property type="entry name" value="PI3/4_kinase_cat_dom"/>
</dbReference>
<evidence type="ECO:0000256" key="2">
    <source>
        <dbReference type="ARBA" id="ARBA00006209"/>
    </source>
</evidence>
<evidence type="ECO:0000256" key="6">
    <source>
        <dbReference type="ARBA" id="ARBA00023136"/>
    </source>
</evidence>
<keyword evidence="6" id="KW-0472">Membrane</keyword>
<dbReference type="GO" id="GO:0005737">
    <property type="term" value="C:cytoplasm"/>
    <property type="evidence" value="ECO:0007669"/>
    <property type="project" value="TreeGrafter"/>
</dbReference>
<dbReference type="Gene3D" id="1.25.40.70">
    <property type="entry name" value="Phosphatidylinositol 3-kinase, accessory domain (PIK)"/>
    <property type="match status" value="1"/>
</dbReference>
<feature type="domain" description="PI3K/PI4K catalytic" evidence="8">
    <location>
        <begin position="1702"/>
        <end position="1996"/>
    </location>
</feature>
<comment type="subcellular location">
    <subcellularLocation>
        <location evidence="1">Membrane</location>
        <topology evidence="1">Peripheral membrane protein</topology>
        <orientation evidence="1">Cytoplasmic side</orientation>
    </subcellularLocation>
</comment>
<dbReference type="SMART" id="SM00146">
    <property type="entry name" value="PI3Kc"/>
    <property type="match status" value="1"/>
</dbReference>
<evidence type="ECO:0000256" key="1">
    <source>
        <dbReference type="ARBA" id="ARBA00004287"/>
    </source>
</evidence>
<dbReference type="CDD" id="cd05167">
    <property type="entry name" value="PI4Kc_III_alpha"/>
    <property type="match status" value="1"/>
</dbReference>
<comment type="similarity">
    <text evidence="2">Belongs to the PI3/PI4-kinase family. Type III PI4K subfamily.</text>
</comment>
<dbReference type="FunFam" id="3.30.1010.10:FF:000012">
    <property type="entry name" value="Phosphatidylinositol 4-kinase alpha 1"/>
    <property type="match status" value="1"/>
</dbReference>
<dbReference type="PANTHER" id="PTHR10048:SF15">
    <property type="entry name" value="PHOSPHATIDYLINOSITOL 4-KINASE ALPHA"/>
    <property type="match status" value="1"/>
</dbReference>
<dbReference type="Pfam" id="PF19274">
    <property type="entry name" value="PI4K_N"/>
    <property type="match status" value="1"/>
</dbReference>
<keyword evidence="4" id="KW-0808">Transferase</keyword>
<evidence type="ECO:0000313" key="11">
    <source>
        <dbReference type="Proteomes" id="UP001153076"/>
    </source>
</evidence>
<dbReference type="SUPFAM" id="SSF56112">
    <property type="entry name" value="Protein kinase-like (PK-like)"/>
    <property type="match status" value="1"/>
</dbReference>
<gene>
    <name evidence="10" type="ORF">Cgig2_032502</name>
</gene>
<dbReference type="FunFam" id="1.10.1070.11:FF:000012">
    <property type="entry name" value="Phosphatidylinositol 4-kinase alpha 1"/>
    <property type="match status" value="1"/>
</dbReference>
<keyword evidence="11" id="KW-1185">Reference proteome</keyword>
<keyword evidence="5" id="KW-0418">Kinase</keyword>
<dbReference type="Pfam" id="PF00454">
    <property type="entry name" value="PI3_PI4_kinase"/>
    <property type="match status" value="1"/>
</dbReference>
<evidence type="ECO:0000259" key="8">
    <source>
        <dbReference type="PROSITE" id="PS50290"/>
    </source>
</evidence>
<organism evidence="10 11">
    <name type="scientific">Carnegiea gigantea</name>
    <dbReference type="NCBI Taxonomy" id="171969"/>
    <lineage>
        <taxon>Eukaryota</taxon>
        <taxon>Viridiplantae</taxon>
        <taxon>Streptophyta</taxon>
        <taxon>Embryophyta</taxon>
        <taxon>Tracheophyta</taxon>
        <taxon>Spermatophyta</taxon>
        <taxon>Magnoliopsida</taxon>
        <taxon>eudicotyledons</taxon>
        <taxon>Gunneridae</taxon>
        <taxon>Pentapetalae</taxon>
        <taxon>Caryophyllales</taxon>
        <taxon>Cactineae</taxon>
        <taxon>Cactaceae</taxon>
        <taxon>Cactoideae</taxon>
        <taxon>Echinocereeae</taxon>
        <taxon>Carnegiea</taxon>
    </lineage>
</organism>
<name>A0A9Q1KWI6_9CARY</name>
<sequence>MEALSELCDLIAKNPAQFADKLAWICGRCPSAEALAPGSPRISRSQLNAVLAVAKFLSQCPNPGDQRPQSVVLEFIRSISSSFRRGFWPQSFPNDAIASFYVDFFRHVSKAAESSEDFAAEVADLIGEVTLSALTNAYDDSDEAPICRLLLIALSENFPPVSDTDAVKLVTLLLDKVPDSFPLPQNGAHSWSSSFQSSPASLNYFQANEHPSPGRKPMADDAASNGSSNGAAGIVAGAGGIVKQQVASFEEETVESLERQEIAFKLMGQILEKGSVDTKLLEQVRQVAKRQLQSSSAFLKIRKRDWTEHGQSLKARISVKLSAYRAAARLKIKCLTVLDYDVKTTKKLLLETLALMIDAAEACLLSVWRKLRICEELFSCLLSGVAHIAMTRGGQLLRVLLIRLKPLVLTTCAQADTWGNSQGVMFESVLKTSCEIIEFGWSKDRAPVDTFILGLATCIRVRNDYDEEGAKEKPTVPAVQLSVIKLLADLNVSVKKPEVVDMILPLFIESLEEGEASTPGLLRLSLLDAVARLASLGFDKSYRESVVLLTRSYLSKLSNVGSAENKTVPEETNTECVETLPAAFVLIARDLTESRLRSDYRHRLLSLCSDVGLAAESKSGRSGADFLGPLMPAIAEICSDFDPTVNVEPSLLKLFRNLWFYVALFGLAPPIQKNQNPAKPSSSPLSGEGSMSTIALQAVDGPYMWSMQWASAIQHIAQATPPLVVSSVKWLEDEFELNALHNPGSRRGSGNEKAATTQRSALSAALGGRVEAGAMSVKATYLLAVAFLEIIRFGSNGGILNGGPELTASRSAFNCVFEYLKTPNLAPAVLQCLKATVQRAFETAVSWLEDRISETGEEAEIRESALSVHASFLIRAMSQREEHVRDIAVNLLVQLRDKFPQILWNSSCVDSLLFSVNNDSSSSLVNDPACTAAIRSLYQKVVREWIIASLSYAPCTAQGLLQEKLCKPNTSEGAQPTTDVVSLLTEIRIGTGKNSWTGARPANIPAVMAAAAAASGENLNLTEAFSLEVLSTGVTSAAIKSKFAGEIAGMRRLYTSIGGFQSGAPTGFGLGAGLQRLRSGVYSQSLPSENDSFNALLLQKFVHLLQQFVNTSEKGGTVEKASFREACSQATALLLSNLAPGSKTNAEYFSQLLRLLCWCPAYICTPDAMETGVFVWTWLVSAAPQLGCLVLAELVDAWLWTIDTKRGLFASDVKYSGPAAKLRPQLSPGEPEALPEKDPVEQIMAHRLWVGFFIDRFEVVRHHSVEQTLLFGRMFQHTTRLPWNFSRHPVATGTFFTLMLLGLRFCSCQSQGNLQEFKMGLQLLEDRIYRASLGWFAYEPEWYDSRSNNFAQSEAQSVSAFVQFLNEHIDVVPSHAKGQGRENGGSLVEGTDQHHPVWGFTENYIAGRQKRKHLLLMLCQNEADRLEVWAHPTNSKDYTPRPKISSDKWIEHARTAFAVDPLIALSLASRFPTNSSLKTEMTQLVQSHILELRSIPEALTYFVTPKAVDENSVLLQQLPHWAACSITKALEFLTPAYKGHPRVMAYVLRVLESYPPERVTFFMPQLVQALRYDDDRLVEGYLLRAAHRSDIFAHILIWHLQGETCEPEGAKEADVQKTKEFLELLPKVRERIIDIFTPTALDVFKREFDFFDKVTSISGVLFPLPKEERRAGIRRELEKIEVPGDDLYLPTAPSKLVKGIQVDSGIPLQSAAKVPIMITFNVVDRDGDPNDIKPQACIFKVGDDCRQDVLALQVISLLRDIFQAVGLNLYVFPYGVLPTGPERGIIEVVPNTRSRSQMGETNDGGLYEIFQQDYGAVGSPSFEAARENFLISSAGYAVASLLLQPKDRHNGNLLFDKCVFLTSYFLLPETPSGVGRLVHIDFGFILETSPGGNMRFESAHFKLSHEMTQLLDPSGAMKSDIWFHFVGLCVKGYLAARRYMDGIINTVLMMLDSGLPCFSRGDPIGNLRKRFHPEMNEREAANFMIHVCTDAYNKWTTAGYDLIQYLQQGIEK</sequence>
<dbReference type="InterPro" id="IPR042236">
    <property type="entry name" value="PI3K_accessory_sf"/>
</dbReference>
<dbReference type="OrthoDB" id="10264149at2759"/>
<dbReference type="EMBL" id="JAKOGI010000012">
    <property type="protein sequence ID" value="KAJ8450877.1"/>
    <property type="molecule type" value="Genomic_DNA"/>
</dbReference>
<evidence type="ECO:0000256" key="3">
    <source>
        <dbReference type="ARBA" id="ARBA00012169"/>
    </source>
</evidence>
<evidence type="ECO:0000256" key="4">
    <source>
        <dbReference type="ARBA" id="ARBA00022679"/>
    </source>
</evidence>
<protein>
    <recommendedName>
        <fullName evidence="3">1-phosphatidylinositol 4-kinase</fullName>
        <ecNumber evidence="3">2.7.1.67</ecNumber>
    </recommendedName>
</protein>
<evidence type="ECO:0000256" key="7">
    <source>
        <dbReference type="SAM" id="MobiDB-lite"/>
    </source>
</evidence>
<dbReference type="Gene3D" id="3.30.1010.10">
    <property type="entry name" value="Phosphatidylinositol 3-kinase Catalytic Subunit, Chain A, domain 4"/>
    <property type="match status" value="1"/>
</dbReference>
<comment type="caution">
    <text evidence="10">The sequence shown here is derived from an EMBL/GenBank/DDBJ whole genome shotgun (WGS) entry which is preliminary data.</text>
</comment>
<dbReference type="SUPFAM" id="SSF48371">
    <property type="entry name" value="ARM repeat"/>
    <property type="match status" value="2"/>
</dbReference>
<evidence type="ECO:0000313" key="10">
    <source>
        <dbReference type="EMBL" id="KAJ8450877.1"/>
    </source>
</evidence>
<feature type="region of interest" description="Disordered" evidence="7">
    <location>
        <begin position="206"/>
        <end position="227"/>
    </location>
</feature>
<dbReference type="PROSITE" id="PS50290">
    <property type="entry name" value="PI3_4_KINASE_3"/>
    <property type="match status" value="1"/>
</dbReference>
<dbReference type="GO" id="GO:0046854">
    <property type="term" value="P:phosphatidylinositol phosphate biosynthetic process"/>
    <property type="evidence" value="ECO:0007669"/>
    <property type="project" value="InterPro"/>
</dbReference>
<dbReference type="InterPro" id="IPR036940">
    <property type="entry name" value="PI3/4_kinase_cat_sf"/>
</dbReference>
<dbReference type="GO" id="GO:0048015">
    <property type="term" value="P:phosphatidylinositol-mediated signaling"/>
    <property type="evidence" value="ECO:0007669"/>
    <property type="project" value="TreeGrafter"/>
</dbReference>
<dbReference type="GO" id="GO:0005886">
    <property type="term" value="C:plasma membrane"/>
    <property type="evidence" value="ECO:0007669"/>
    <property type="project" value="TreeGrafter"/>
</dbReference>